<reference evidence="5" key="3">
    <citation type="submission" date="2023-05" db="EMBL/GenBank/DDBJ databases">
        <authorList>
            <person name="Smith C.H."/>
        </authorList>
    </citation>
    <scope>NUCLEOTIDE SEQUENCE</scope>
    <source>
        <strain evidence="5">CHS0354</strain>
        <tissue evidence="5">Mantle</tissue>
    </source>
</reference>
<keyword evidence="6" id="KW-1185">Reference proteome</keyword>
<reference evidence="5" key="1">
    <citation type="journal article" date="2021" name="Genome Biol. Evol.">
        <title>A High-Quality Reference Genome for a Parasitic Bivalve with Doubly Uniparental Inheritance (Bivalvia: Unionida).</title>
        <authorList>
            <person name="Smith C.H."/>
        </authorList>
    </citation>
    <scope>NUCLEOTIDE SEQUENCE</scope>
    <source>
        <strain evidence="5">CHS0354</strain>
    </source>
</reference>
<dbReference type="Pfam" id="PF12796">
    <property type="entry name" value="Ank_2"/>
    <property type="match status" value="1"/>
</dbReference>
<dbReference type="FunFam" id="1.25.40.20:FF:000115">
    <property type="entry name" value="Ankyrin repeat and BTB/POZ domain-containing protein 1"/>
    <property type="match status" value="1"/>
</dbReference>
<gene>
    <name evidence="5" type="ORF">CHS0354_039356</name>
</gene>
<sequence>MDLKQLFHSCRSGDLAKVKYLVEQKEVELNVRDAWDSTPLYYACLCGHENIVTYLLEKGARCEANTFDGERCLYGALDDRIRNILRSYHAVTSRVLRRDYYEEFLRRLLEGGMYEDVIFSIGGERFPAHRCILSARCSYFAKLFHTHWKGGMEITVKNPSILPWAFRAILQYLYTGQLEVHLDYMDDCLYLARKCKLDKLIADVTEKLKKLESFESTKPGVSVTKLVLEDINMQELQLAFRHLADLALPRELCAMPLGELPFEPEFLPIYADICFSVEGHRFLCHKVFFCGRSDYFKALQIDHFGESTASEGDLPVVFIHDISADIFTRVMYYIYQDSCELSKEVVYDVLCAADMYLLPGLKRLCANCISQFLDCSNVVQILRTARLFNLPRLEDQCAEFIANDLEEVIMQEEFHEIVKEDAAEVKDRQETDTIDIIDSVRFHLTNFVQTYGEMEEANEKLRLIDKILEELGLEG</sequence>
<name>A0AAE0T350_9BIVA</name>
<feature type="domain" description="BTB" evidence="4">
    <location>
        <begin position="271"/>
        <end position="343"/>
    </location>
</feature>
<protein>
    <recommendedName>
        <fullName evidence="4">BTB domain-containing protein</fullName>
    </recommendedName>
</protein>
<dbReference type="AlphaFoldDB" id="A0AAE0T350"/>
<dbReference type="InterPro" id="IPR036770">
    <property type="entry name" value="Ankyrin_rpt-contain_sf"/>
</dbReference>
<dbReference type="FunFam" id="3.30.710.10:FF:000064">
    <property type="entry name" value="Ankyrin repeat and BTB/POZ domain-containing protein 1"/>
    <property type="match status" value="1"/>
</dbReference>
<proteinExistence type="predicted"/>
<dbReference type="PROSITE" id="PS50097">
    <property type="entry name" value="BTB"/>
    <property type="match status" value="2"/>
</dbReference>
<comment type="caution">
    <text evidence="5">The sequence shown here is derived from an EMBL/GenBank/DDBJ whole genome shotgun (WGS) entry which is preliminary data.</text>
</comment>
<dbReference type="CDD" id="cd18497">
    <property type="entry name" value="BACK_ABTB1_BPOZ"/>
    <property type="match status" value="1"/>
</dbReference>
<dbReference type="InterPro" id="IPR002110">
    <property type="entry name" value="Ankyrin_rpt"/>
</dbReference>
<evidence type="ECO:0000256" key="1">
    <source>
        <dbReference type="ARBA" id="ARBA00022737"/>
    </source>
</evidence>
<dbReference type="EMBL" id="JAEAOA010002305">
    <property type="protein sequence ID" value="KAK3602937.1"/>
    <property type="molecule type" value="Genomic_DNA"/>
</dbReference>
<feature type="repeat" description="ANK" evidence="3">
    <location>
        <begin position="35"/>
        <end position="67"/>
    </location>
</feature>
<accession>A0AAE0T350</accession>
<dbReference type="CDD" id="cd18296">
    <property type="entry name" value="BTB2_POZ_ABTB1_BPOZ1"/>
    <property type="match status" value="1"/>
</dbReference>
<evidence type="ECO:0000313" key="5">
    <source>
        <dbReference type="EMBL" id="KAK3602937.1"/>
    </source>
</evidence>
<dbReference type="PROSITE" id="PS50088">
    <property type="entry name" value="ANK_REPEAT"/>
    <property type="match status" value="1"/>
</dbReference>
<dbReference type="PROSITE" id="PS50297">
    <property type="entry name" value="ANK_REP_REGION"/>
    <property type="match status" value="1"/>
</dbReference>
<evidence type="ECO:0000259" key="4">
    <source>
        <dbReference type="PROSITE" id="PS50097"/>
    </source>
</evidence>
<dbReference type="SUPFAM" id="SSF48403">
    <property type="entry name" value="Ankyrin repeat"/>
    <property type="match status" value="1"/>
</dbReference>
<dbReference type="GO" id="GO:0000151">
    <property type="term" value="C:ubiquitin ligase complex"/>
    <property type="evidence" value="ECO:0007669"/>
    <property type="project" value="TreeGrafter"/>
</dbReference>
<dbReference type="CDD" id="cd18295">
    <property type="entry name" value="BTB1_POZ_ABTB1_BPOZ1"/>
    <property type="match status" value="1"/>
</dbReference>
<dbReference type="InterPro" id="IPR011333">
    <property type="entry name" value="SKP1/BTB/POZ_sf"/>
</dbReference>
<dbReference type="Pfam" id="PF00651">
    <property type="entry name" value="BTB"/>
    <property type="match status" value="2"/>
</dbReference>
<dbReference type="Gene3D" id="1.25.40.20">
    <property type="entry name" value="Ankyrin repeat-containing domain"/>
    <property type="match status" value="1"/>
</dbReference>
<keyword evidence="2 3" id="KW-0040">ANK repeat</keyword>
<dbReference type="SMART" id="SM00225">
    <property type="entry name" value="BTB"/>
    <property type="match status" value="2"/>
</dbReference>
<evidence type="ECO:0000256" key="3">
    <source>
        <dbReference type="PROSITE-ProRule" id="PRU00023"/>
    </source>
</evidence>
<evidence type="ECO:0000256" key="2">
    <source>
        <dbReference type="ARBA" id="ARBA00023043"/>
    </source>
</evidence>
<organism evidence="5 6">
    <name type="scientific">Potamilus streckersoni</name>
    <dbReference type="NCBI Taxonomy" id="2493646"/>
    <lineage>
        <taxon>Eukaryota</taxon>
        <taxon>Metazoa</taxon>
        <taxon>Spiralia</taxon>
        <taxon>Lophotrochozoa</taxon>
        <taxon>Mollusca</taxon>
        <taxon>Bivalvia</taxon>
        <taxon>Autobranchia</taxon>
        <taxon>Heteroconchia</taxon>
        <taxon>Palaeoheterodonta</taxon>
        <taxon>Unionida</taxon>
        <taxon>Unionoidea</taxon>
        <taxon>Unionidae</taxon>
        <taxon>Ambleminae</taxon>
        <taxon>Lampsilini</taxon>
        <taxon>Potamilus</taxon>
    </lineage>
</organism>
<dbReference type="InterPro" id="IPR011705">
    <property type="entry name" value="BACK"/>
</dbReference>
<dbReference type="Proteomes" id="UP001195483">
    <property type="component" value="Unassembled WGS sequence"/>
</dbReference>
<dbReference type="SUPFAM" id="SSF54695">
    <property type="entry name" value="POZ domain"/>
    <property type="match status" value="2"/>
</dbReference>
<dbReference type="SMART" id="SM00248">
    <property type="entry name" value="ANK"/>
    <property type="match status" value="2"/>
</dbReference>
<dbReference type="Gene3D" id="3.30.710.10">
    <property type="entry name" value="Potassium Channel Kv1.1, Chain A"/>
    <property type="match status" value="2"/>
</dbReference>
<reference evidence="5" key="2">
    <citation type="journal article" date="2021" name="Genome Biol. Evol.">
        <title>Developing a high-quality reference genome for a parasitic bivalve with doubly uniparental inheritance (Bivalvia: Unionida).</title>
        <authorList>
            <person name="Smith C.H."/>
        </authorList>
    </citation>
    <scope>NUCLEOTIDE SEQUENCE</scope>
    <source>
        <strain evidence="5">CHS0354</strain>
        <tissue evidence="5">Mantle</tissue>
    </source>
</reference>
<evidence type="ECO:0000313" key="6">
    <source>
        <dbReference type="Proteomes" id="UP001195483"/>
    </source>
</evidence>
<dbReference type="GO" id="GO:0005737">
    <property type="term" value="C:cytoplasm"/>
    <property type="evidence" value="ECO:0007669"/>
    <property type="project" value="TreeGrafter"/>
</dbReference>
<dbReference type="PANTHER" id="PTHR46231:SF1">
    <property type="entry name" value="ANKYRIN REPEAT AND BTB_POZ DOMAIN-CONTAINING PROTEIN 1"/>
    <property type="match status" value="1"/>
</dbReference>
<feature type="domain" description="BTB" evidence="4">
    <location>
        <begin position="115"/>
        <end position="182"/>
    </location>
</feature>
<dbReference type="InterPro" id="IPR000210">
    <property type="entry name" value="BTB/POZ_dom"/>
</dbReference>
<dbReference type="PANTHER" id="PTHR46231">
    <property type="entry name" value="ANKYRIN REPEAT AND BTB/POZ DOMAIN-CONTAINING PROTEIN 1"/>
    <property type="match status" value="1"/>
</dbReference>
<dbReference type="InterPro" id="IPR044515">
    <property type="entry name" value="ABTB1"/>
</dbReference>
<dbReference type="Pfam" id="PF07707">
    <property type="entry name" value="BACK"/>
    <property type="match status" value="1"/>
</dbReference>
<keyword evidence="1" id="KW-0677">Repeat</keyword>